<evidence type="ECO:0000256" key="5">
    <source>
        <dbReference type="ARBA" id="ARBA00023136"/>
    </source>
</evidence>
<evidence type="ECO:0000256" key="1">
    <source>
        <dbReference type="ARBA" id="ARBA00004651"/>
    </source>
</evidence>
<comment type="caution">
    <text evidence="7">The sequence shown here is derived from an EMBL/GenBank/DDBJ whole genome shotgun (WGS) entry which is preliminary data.</text>
</comment>
<dbReference type="CDD" id="cd13128">
    <property type="entry name" value="MATE_Wzx_like"/>
    <property type="match status" value="1"/>
</dbReference>
<protein>
    <submittedName>
        <fullName evidence="7">Flippase</fullName>
    </submittedName>
</protein>
<accession>A0A8T3UQQ4</accession>
<name>A0A8T3UQQ4_9ARCH</name>
<evidence type="ECO:0000313" key="7">
    <source>
        <dbReference type="EMBL" id="MBE5727941.1"/>
    </source>
</evidence>
<dbReference type="EMBL" id="JADFAQ010000014">
    <property type="protein sequence ID" value="MBE5727941.1"/>
    <property type="molecule type" value="Genomic_DNA"/>
</dbReference>
<feature type="transmembrane region" description="Helical" evidence="6">
    <location>
        <begin position="404"/>
        <end position="425"/>
    </location>
</feature>
<keyword evidence="4 6" id="KW-1133">Transmembrane helix</keyword>
<feature type="transmembrane region" description="Helical" evidence="6">
    <location>
        <begin position="378"/>
        <end position="398"/>
    </location>
</feature>
<dbReference type="AlphaFoldDB" id="A0A8T3UQQ4"/>
<keyword evidence="2" id="KW-1003">Cell membrane</keyword>
<evidence type="ECO:0000313" key="8">
    <source>
        <dbReference type="Proteomes" id="UP000763484"/>
    </source>
</evidence>
<comment type="subcellular location">
    <subcellularLocation>
        <location evidence="1">Cell membrane</location>
        <topology evidence="1">Multi-pass membrane protein</topology>
    </subcellularLocation>
</comment>
<feature type="transmembrane region" description="Helical" evidence="6">
    <location>
        <begin position="52"/>
        <end position="77"/>
    </location>
</feature>
<feature type="transmembrane region" description="Helical" evidence="6">
    <location>
        <begin position="347"/>
        <end position="366"/>
    </location>
</feature>
<feature type="transmembrane region" description="Helical" evidence="6">
    <location>
        <begin position="270"/>
        <end position="294"/>
    </location>
</feature>
<dbReference type="InterPro" id="IPR050833">
    <property type="entry name" value="Poly_Biosynth_Transport"/>
</dbReference>
<evidence type="ECO:0000256" key="3">
    <source>
        <dbReference type="ARBA" id="ARBA00022692"/>
    </source>
</evidence>
<dbReference type="PANTHER" id="PTHR30250:SF28">
    <property type="entry name" value="POLYSACCHARIDE BIOSYNTHESIS PROTEIN"/>
    <property type="match status" value="1"/>
</dbReference>
<feature type="transmembrane region" description="Helical" evidence="6">
    <location>
        <begin position="98"/>
        <end position="120"/>
    </location>
</feature>
<feature type="transmembrane region" description="Helical" evidence="6">
    <location>
        <begin position="132"/>
        <end position="150"/>
    </location>
</feature>
<feature type="transmembrane region" description="Helical" evidence="6">
    <location>
        <begin position="465"/>
        <end position="483"/>
    </location>
</feature>
<dbReference type="GO" id="GO:0005886">
    <property type="term" value="C:plasma membrane"/>
    <property type="evidence" value="ECO:0007669"/>
    <property type="project" value="UniProtKB-SubCell"/>
</dbReference>
<organism evidence="7 8">
    <name type="scientific">Candidatus Acidifodinimicrobium mancum</name>
    <dbReference type="NCBI Taxonomy" id="2898728"/>
    <lineage>
        <taxon>Archaea</taxon>
        <taxon>Candidatus Parvarchaeota</taxon>
        <taxon>Candidatus Acidifodinimicrobiaceae</taxon>
        <taxon>Candidatus Acidifodinimicrobium</taxon>
    </lineage>
</organism>
<feature type="transmembrane region" description="Helical" evidence="6">
    <location>
        <begin position="171"/>
        <end position="190"/>
    </location>
</feature>
<feature type="transmembrane region" description="Helical" evidence="6">
    <location>
        <begin position="315"/>
        <end position="335"/>
    </location>
</feature>
<sequence>MSDELPNELNEERVKVASNSSYSFLGSIVNYFTSFFIGLFLARFLGPTNFGVYSLAVTIWSMFLTFSSIGINGSLQYAVSRYKARDDRPALKWVAKNYLVLITITSVSLSVVMLVLAGPIASFYHEPILKNLLIILAVGLTFYSLVSSFYQSLFSGYQLQKYRFIVNATLDLIRVGQILVLYLGLSLIGVISVYDVSYFIAFIVAFFLARRIINHIKEIRKPADEERKELRSYSAFTYTGSLFSIFYSSFIVIILGFIAPDLSFVGFYRIGLVLSGLVGAPGGAIALAFFPSITKMFEKKNYEHLYRLMKDSIRFSALITIPLVFGAAVAVNPLIRLFYHQEFLGSVGPFLVLMAGVLISSILSPLTTVLSASGKQKYSMYSTISGAAAGIALSILLIPRFFSTGAALVSLGVTVLTILINLYFTRRYIEIKLPWGAIVKGVIAGLLMVGFILLLLANFTRLIELPFILLAAVLLYIFLLYLFRAINRSDIVFILLTVRLGKLAKMLEPSKKI</sequence>
<gene>
    <name evidence="7" type="ORF">IHE50_00805</name>
</gene>
<dbReference type="InterPro" id="IPR002797">
    <property type="entry name" value="Polysacc_synth"/>
</dbReference>
<feature type="transmembrane region" description="Helical" evidence="6">
    <location>
        <begin position="21"/>
        <end position="46"/>
    </location>
</feature>
<dbReference type="Pfam" id="PF01943">
    <property type="entry name" value="Polysacc_synt"/>
    <property type="match status" value="1"/>
</dbReference>
<proteinExistence type="predicted"/>
<reference evidence="7 8" key="1">
    <citation type="submission" date="2020-09" db="EMBL/GenBank/DDBJ databases">
        <title>Genomic characterization of a novel Parvarchaeota family in acid mine drainage sediments.</title>
        <authorList>
            <person name="Luo Z.-H."/>
        </authorList>
    </citation>
    <scope>NUCLEOTIDE SEQUENCE [LARGE SCALE GENOMIC DNA]</scope>
    <source>
        <strain evidence="7">TL1-5_bins.178</strain>
    </source>
</reference>
<dbReference type="Proteomes" id="UP000763484">
    <property type="component" value="Unassembled WGS sequence"/>
</dbReference>
<feature type="transmembrane region" description="Helical" evidence="6">
    <location>
        <begin position="233"/>
        <end position="258"/>
    </location>
</feature>
<feature type="transmembrane region" description="Helical" evidence="6">
    <location>
        <begin position="196"/>
        <end position="213"/>
    </location>
</feature>
<evidence type="ECO:0000256" key="6">
    <source>
        <dbReference type="SAM" id="Phobius"/>
    </source>
</evidence>
<keyword evidence="3 6" id="KW-0812">Transmembrane</keyword>
<dbReference type="PANTHER" id="PTHR30250">
    <property type="entry name" value="PST FAMILY PREDICTED COLANIC ACID TRANSPORTER"/>
    <property type="match status" value="1"/>
</dbReference>
<evidence type="ECO:0000256" key="4">
    <source>
        <dbReference type="ARBA" id="ARBA00022989"/>
    </source>
</evidence>
<evidence type="ECO:0000256" key="2">
    <source>
        <dbReference type="ARBA" id="ARBA00022475"/>
    </source>
</evidence>
<feature type="transmembrane region" description="Helical" evidence="6">
    <location>
        <begin position="437"/>
        <end position="459"/>
    </location>
</feature>
<keyword evidence="5 6" id="KW-0472">Membrane</keyword>